<dbReference type="EMBL" id="JAUTXT010000010">
    <property type="protein sequence ID" value="KAK3676391.1"/>
    <property type="molecule type" value="Genomic_DNA"/>
</dbReference>
<feature type="domain" description="Non-reducing end beta-L-arabinofuranosidase-like GH127 catalytic" evidence="1">
    <location>
        <begin position="2"/>
        <end position="45"/>
    </location>
</feature>
<dbReference type="Proteomes" id="UP001274830">
    <property type="component" value="Unassembled WGS sequence"/>
</dbReference>
<evidence type="ECO:0000259" key="1">
    <source>
        <dbReference type="Pfam" id="PF07944"/>
    </source>
</evidence>
<sequence>MSHDGKSFTYVNQLASSNTDLSKREDWFTVACCPPNILRLLAQIGGYIWNTHVDCTGVSHVAVHLYVSSEFDLRIRGGEAKIRQETKWPHEGDVHFSITPSQGMVSLMLRIPGWAVEYSSRTVELNR</sequence>
<proteinExistence type="predicted"/>
<gene>
    <name evidence="3" type="ORF">LTR78_003667</name>
</gene>
<dbReference type="PANTHER" id="PTHR43465:SF2">
    <property type="entry name" value="DUF1680 DOMAIN PROTEIN (AFU_ORTHOLOGUE AFUA_1G08910)"/>
    <property type="match status" value="1"/>
</dbReference>
<dbReference type="InterPro" id="IPR012878">
    <property type="entry name" value="Beta-AFase-like_GH127_cat"/>
</dbReference>
<organism evidence="3 4">
    <name type="scientific">Recurvomyces mirabilis</name>
    <dbReference type="NCBI Taxonomy" id="574656"/>
    <lineage>
        <taxon>Eukaryota</taxon>
        <taxon>Fungi</taxon>
        <taxon>Dikarya</taxon>
        <taxon>Ascomycota</taxon>
        <taxon>Pezizomycotina</taxon>
        <taxon>Dothideomycetes</taxon>
        <taxon>Dothideomycetidae</taxon>
        <taxon>Mycosphaerellales</taxon>
        <taxon>Teratosphaeriaceae</taxon>
        <taxon>Recurvomyces</taxon>
    </lineage>
</organism>
<dbReference type="AlphaFoldDB" id="A0AAE1C355"/>
<feature type="domain" description="Non-reducing end beta-L-arabinofuranosidase-like GH127 middle" evidence="2">
    <location>
        <begin position="60"/>
        <end position="118"/>
    </location>
</feature>
<comment type="caution">
    <text evidence="3">The sequence shown here is derived from an EMBL/GenBank/DDBJ whole genome shotgun (WGS) entry which is preliminary data.</text>
</comment>
<keyword evidence="4" id="KW-1185">Reference proteome</keyword>
<accession>A0AAE1C355</accession>
<dbReference type="Pfam" id="PF07944">
    <property type="entry name" value="Beta-AFase-like_GH127_cat"/>
    <property type="match status" value="1"/>
</dbReference>
<dbReference type="PANTHER" id="PTHR43465">
    <property type="entry name" value="DUF1680 DOMAIN PROTEIN (AFU_ORTHOLOGUE AFUA_1G08910)"/>
    <property type="match status" value="1"/>
</dbReference>
<reference evidence="3" key="1">
    <citation type="submission" date="2023-07" db="EMBL/GenBank/DDBJ databases">
        <title>Black Yeasts Isolated from many extreme environments.</title>
        <authorList>
            <person name="Coleine C."/>
            <person name="Stajich J.E."/>
            <person name="Selbmann L."/>
        </authorList>
    </citation>
    <scope>NUCLEOTIDE SEQUENCE</scope>
    <source>
        <strain evidence="3">CCFEE 5485</strain>
    </source>
</reference>
<name>A0AAE1C355_9PEZI</name>
<evidence type="ECO:0000259" key="2">
    <source>
        <dbReference type="Pfam" id="PF20736"/>
    </source>
</evidence>
<dbReference type="InterPro" id="IPR049174">
    <property type="entry name" value="Beta-AFase-like"/>
</dbReference>
<evidence type="ECO:0000313" key="4">
    <source>
        <dbReference type="Proteomes" id="UP001274830"/>
    </source>
</evidence>
<protein>
    <submittedName>
        <fullName evidence="3">Uncharacterized protein</fullName>
    </submittedName>
</protein>
<dbReference type="InterPro" id="IPR049046">
    <property type="entry name" value="Beta-AFase-like_GH127_middle"/>
</dbReference>
<dbReference type="Pfam" id="PF20736">
    <property type="entry name" value="Glyco_hydro127M"/>
    <property type="match status" value="1"/>
</dbReference>
<evidence type="ECO:0000313" key="3">
    <source>
        <dbReference type="EMBL" id="KAK3676391.1"/>
    </source>
</evidence>